<evidence type="ECO:0000256" key="2">
    <source>
        <dbReference type="SAM" id="Phobius"/>
    </source>
</evidence>
<gene>
    <name evidence="3" type="ORF">HCJ93_03450</name>
</gene>
<dbReference type="EMBL" id="JAATEM010000003">
    <property type="protein sequence ID" value="NJP49153.1"/>
    <property type="molecule type" value="Genomic_DNA"/>
</dbReference>
<organism evidence="3 4">
    <name type="scientific">Streptomyces composti</name>
    <dbReference type="NCBI Taxonomy" id="2720025"/>
    <lineage>
        <taxon>Bacteria</taxon>
        <taxon>Bacillati</taxon>
        <taxon>Actinomycetota</taxon>
        <taxon>Actinomycetes</taxon>
        <taxon>Kitasatosporales</taxon>
        <taxon>Streptomycetaceae</taxon>
        <taxon>Streptomyces</taxon>
    </lineage>
</organism>
<dbReference type="RefSeq" id="WP_167990947.1">
    <property type="nucleotide sequence ID" value="NZ_JAATEM010000003.1"/>
</dbReference>
<keyword evidence="4" id="KW-1185">Reference proteome</keyword>
<keyword evidence="2" id="KW-1133">Transmembrane helix</keyword>
<keyword evidence="2" id="KW-0812">Transmembrane</keyword>
<feature type="region of interest" description="Disordered" evidence="1">
    <location>
        <begin position="1"/>
        <end position="32"/>
    </location>
</feature>
<evidence type="ECO:0000313" key="3">
    <source>
        <dbReference type="EMBL" id="NJP49153.1"/>
    </source>
</evidence>
<reference evidence="3 4" key="1">
    <citation type="submission" date="2020-03" db="EMBL/GenBank/DDBJ databases">
        <title>WGS of actinomycetes isolated from Thailand.</title>
        <authorList>
            <person name="Thawai C."/>
        </authorList>
    </citation>
    <scope>NUCLEOTIDE SEQUENCE [LARGE SCALE GENOMIC DNA]</scope>
    <source>
        <strain evidence="3 4">SBST2-5</strain>
    </source>
</reference>
<feature type="transmembrane region" description="Helical" evidence="2">
    <location>
        <begin position="39"/>
        <end position="58"/>
    </location>
</feature>
<sequence length="196" mass="21537">MGSSARPRRRRAAAPALQYDRHRGGPRPAEERRRKSESVFGCLVFLLLAGLIVLLATLDMLYGDGVWQWAAGSWPGGAYGFAVLVGILGPCLAVLAVRSLSRMRWKTWKQHPARTLGHTALGTLSAAALFPYVILVFNAQDSGTWGKGEPTPPSWVFSHYPWLWAVGLLAGLVTLAVLVWCFLRRLHSSRDDSRGS</sequence>
<feature type="transmembrane region" description="Helical" evidence="2">
    <location>
        <begin position="78"/>
        <end position="97"/>
    </location>
</feature>
<accession>A0ABX1A5Q7</accession>
<proteinExistence type="predicted"/>
<protein>
    <submittedName>
        <fullName evidence="3">Uncharacterized protein</fullName>
    </submittedName>
</protein>
<feature type="transmembrane region" description="Helical" evidence="2">
    <location>
        <begin position="118"/>
        <end position="139"/>
    </location>
</feature>
<evidence type="ECO:0000313" key="4">
    <source>
        <dbReference type="Proteomes" id="UP000730591"/>
    </source>
</evidence>
<dbReference type="Proteomes" id="UP000730591">
    <property type="component" value="Unassembled WGS sequence"/>
</dbReference>
<feature type="transmembrane region" description="Helical" evidence="2">
    <location>
        <begin position="159"/>
        <end position="183"/>
    </location>
</feature>
<name>A0ABX1A5Q7_9ACTN</name>
<feature type="compositionally biased region" description="Basic and acidic residues" evidence="1">
    <location>
        <begin position="19"/>
        <end position="32"/>
    </location>
</feature>
<evidence type="ECO:0000256" key="1">
    <source>
        <dbReference type="SAM" id="MobiDB-lite"/>
    </source>
</evidence>
<keyword evidence="2" id="KW-0472">Membrane</keyword>
<comment type="caution">
    <text evidence="3">The sequence shown here is derived from an EMBL/GenBank/DDBJ whole genome shotgun (WGS) entry which is preliminary data.</text>
</comment>
<feature type="compositionally biased region" description="Basic residues" evidence="1">
    <location>
        <begin position="1"/>
        <end position="12"/>
    </location>
</feature>